<evidence type="ECO:0000259" key="6">
    <source>
        <dbReference type="PROSITE" id="PS51198"/>
    </source>
</evidence>
<dbReference type="Proteomes" id="UP000256661">
    <property type="component" value="Unassembled WGS sequence"/>
</dbReference>
<evidence type="ECO:0000256" key="5">
    <source>
        <dbReference type="PROSITE-ProRule" id="PRU00560"/>
    </source>
</evidence>
<organism evidence="7 8">
    <name type="scientific">Thermomonospora umbrina</name>
    <dbReference type="NCBI Taxonomy" id="111806"/>
    <lineage>
        <taxon>Bacteria</taxon>
        <taxon>Bacillati</taxon>
        <taxon>Actinomycetota</taxon>
        <taxon>Actinomycetes</taxon>
        <taxon>Streptosporangiales</taxon>
        <taxon>Thermomonosporaceae</taxon>
        <taxon>Thermomonospora</taxon>
    </lineage>
</organism>
<dbReference type="GO" id="GO:0043138">
    <property type="term" value="F:3'-5' DNA helicase activity"/>
    <property type="evidence" value="ECO:0007669"/>
    <property type="project" value="TreeGrafter"/>
</dbReference>
<dbReference type="PANTHER" id="PTHR11070:SF45">
    <property type="entry name" value="DNA 3'-5' HELICASE"/>
    <property type="match status" value="1"/>
</dbReference>
<dbReference type="SUPFAM" id="SSF52540">
    <property type="entry name" value="P-loop containing nucleoside triphosphate hydrolases"/>
    <property type="match status" value="1"/>
</dbReference>
<dbReference type="RefSeq" id="WP_116021705.1">
    <property type="nucleotide sequence ID" value="NZ_QTTT01000001.1"/>
</dbReference>
<gene>
    <name evidence="7" type="ORF">DFJ69_1405</name>
</gene>
<dbReference type="InterPro" id="IPR000212">
    <property type="entry name" value="DNA_helicase_UvrD/REP"/>
</dbReference>
<evidence type="ECO:0000256" key="4">
    <source>
        <dbReference type="ARBA" id="ARBA00022840"/>
    </source>
</evidence>
<dbReference type="GO" id="GO:0016787">
    <property type="term" value="F:hydrolase activity"/>
    <property type="evidence" value="ECO:0007669"/>
    <property type="project" value="UniProtKB-UniRule"/>
</dbReference>
<evidence type="ECO:0000256" key="1">
    <source>
        <dbReference type="ARBA" id="ARBA00022741"/>
    </source>
</evidence>
<dbReference type="OrthoDB" id="9787585at2"/>
<evidence type="ECO:0000256" key="2">
    <source>
        <dbReference type="ARBA" id="ARBA00022801"/>
    </source>
</evidence>
<dbReference type="GO" id="GO:0000725">
    <property type="term" value="P:recombinational repair"/>
    <property type="evidence" value="ECO:0007669"/>
    <property type="project" value="TreeGrafter"/>
</dbReference>
<protein>
    <submittedName>
        <fullName evidence="7">DNA helicase IV</fullName>
    </submittedName>
</protein>
<proteinExistence type="predicted"/>
<dbReference type="InterPro" id="IPR027417">
    <property type="entry name" value="P-loop_NTPase"/>
</dbReference>
<dbReference type="PANTHER" id="PTHR11070">
    <property type="entry name" value="UVRD / RECB / PCRA DNA HELICASE FAMILY MEMBER"/>
    <property type="match status" value="1"/>
</dbReference>
<evidence type="ECO:0000313" key="7">
    <source>
        <dbReference type="EMBL" id="REE95985.1"/>
    </source>
</evidence>
<dbReference type="InterPro" id="IPR014016">
    <property type="entry name" value="UvrD-like_ATP-bd"/>
</dbReference>
<feature type="binding site" evidence="5">
    <location>
        <begin position="216"/>
        <end position="223"/>
    </location>
    <ligand>
        <name>ATP</name>
        <dbReference type="ChEBI" id="CHEBI:30616"/>
    </ligand>
</feature>
<keyword evidence="3 5" id="KW-0347">Helicase</keyword>
<dbReference type="GO" id="GO:0005524">
    <property type="term" value="F:ATP binding"/>
    <property type="evidence" value="ECO:0007669"/>
    <property type="project" value="UniProtKB-UniRule"/>
</dbReference>
<sequence>MGTRQADDVKSPEAALREEQDYVTRVYDRLDTERDEAERTLREGPAATGGGGVFQARLERAVATDEAVRRLDRLTGVERGLCFGRIDHRAEGGRPGDTFYLGRIGLRDEHREPLLIDWRAAAARPFYTATHTSPGTLARRRHLHLRLREVVRIDDEVFDLDGLSAADQSTIVGEAALLATLRRGRTGRMSDVVATIQEEQDQVIRAGLPGVLVVQGGPGTGKTVAALHRAAYLLYTHRDVLERRGVLVVGPNATFLRYIEQVLPGLGETDVALATVGELFPGVRATVIESPEVAVLKGGLRMAGLIDAAVRLRQRAPEEGVEIESDGMVLRVDPATMLEIRDRARELRAPHNVQRRLFVHEMLRALALDRAEQYERITDEPLQEILDSGAVPQWLQELLDEAEDRPLLDDADLKSAKETLWQDPAVRATIDALWPELTPQRLLTDLFGDREALRRIGPEAGLSPAEEAALFRPPGSEWTVSDVPLLDEAAELLGAPEDSAERARRRAAEREREAEELYAREVIESSGIVQTGIPEIDMVDARELAERHLEDALDLAERQHDDGLRLTTAQRAAADREWTYGHVIVDEAQELSEMAWRTVMRKIPTRSLTVVGDIAQTGNPAGARSWGSMLDRYVSGRRREHRLMVNYRTPAAIMRLAADVLAEVAPDQTPPEPVRDDGPPPVAVRMTPDTLPALVRAELDEITTDRVGEGRLAVIASTAQHAAVLAALPNAEAGATPEALDSPVVVLTPEESKGLEFDSVIVVDPAGITGSDLYVAITRATRRLTLTHHNDLPPILSSVTESAL</sequence>
<comment type="caution">
    <text evidence="7">The sequence shown here is derived from an EMBL/GenBank/DDBJ whole genome shotgun (WGS) entry which is preliminary data.</text>
</comment>
<feature type="domain" description="UvrD-like helicase ATP-binding" evidence="6">
    <location>
        <begin position="195"/>
        <end position="650"/>
    </location>
</feature>
<reference evidence="7 8" key="1">
    <citation type="submission" date="2018-08" db="EMBL/GenBank/DDBJ databases">
        <title>Sequencing the genomes of 1000 actinobacteria strains.</title>
        <authorList>
            <person name="Klenk H.-P."/>
        </authorList>
    </citation>
    <scope>NUCLEOTIDE SEQUENCE [LARGE SCALE GENOMIC DNA]</scope>
    <source>
        <strain evidence="7 8">DSM 43927</strain>
    </source>
</reference>
<dbReference type="PROSITE" id="PS51198">
    <property type="entry name" value="UVRD_HELICASE_ATP_BIND"/>
    <property type="match status" value="1"/>
</dbReference>
<keyword evidence="1 5" id="KW-0547">Nucleotide-binding</keyword>
<evidence type="ECO:0000256" key="3">
    <source>
        <dbReference type="ARBA" id="ARBA00022806"/>
    </source>
</evidence>
<evidence type="ECO:0000313" key="8">
    <source>
        <dbReference type="Proteomes" id="UP000256661"/>
    </source>
</evidence>
<dbReference type="Gene3D" id="3.40.50.300">
    <property type="entry name" value="P-loop containing nucleotide triphosphate hydrolases"/>
    <property type="match status" value="3"/>
</dbReference>
<keyword evidence="8" id="KW-1185">Reference proteome</keyword>
<keyword evidence="2 5" id="KW-0378">Hydrolase</keyword>
<name>A0A3D9SSN8_9ACTN</name>
<dbReference type="GO" id="GO:0003677">
    <property type="term" value="F:DNA binding"/>
    <property type="evidence" value="ECO:0007669"/>
    <property type="project" value="InterPro"/>
</dbReference>
<keyword evidence="4 5" id="KW-0067">ATP-binding</keyword>
<accession>A0A3D9SSN8</accession>
<dbReference type="AlphaFoldDB" id="A0A3D9SSN8"/>
<dbReference type="EMBL" id="QTTT01000001">
    <property type="protein sequence ID" value="REE95985.1"/>
    <property type="molecule type" value="Genomic_DNA"/>
</dbReference>
<dbReference type="GO" id="GO:0005829">
    <property type="term" value="C:cytosol"/>
    <property type="evidence" value="ECO:0007669"/>
    <property type="project" value="TreeGrafter"/>
</dbReference>